<comment type="similarity">
    <text evidence="2">Belongs to the cytochrome P450 family.</text>
</comment>
<dbReference type="GO" id="GO:0016705">
    <property type="term" value="F:oxidoreductase activity, acting on paired donors, with incorporation or reduction of molecular oxygen"/>
    <property type="evidence" value="ECO:0007669"/>
    <property type="project" value="InterPro"/>
</dbReference>
<sequence>MYTAIYFTVLLSLLPIFLLLTRRRSSGKLPPGSLGIPIIGQSLGLLRAMRTNTAEKWLEERIRKYGPISKLSLFGTPTVFIHGQAANKFVFTSESNILGNQQPQTIKRILGDRTLFELSVEDHKRVRGALVSFLKPESLKQYVGNMDEEIKNHLEMHWQGKEKVTVLPLMKMLTFNIICSLLFGVERGAKRERFVEYFQEMIEGMWAVPVNLPFTTFNHSLRASAKVQNMVMELIQEKRAELEQHGASPHQDLITYLLSLQGHDNIISEKEIVHNVMLVMVAGHDTSSVLITFMMQLLANDPDVYAAVLHEHEEIAKSKASGELLTWDDLAKMKYTWRVAMEILRMTPPIFGGFRKTMKDIEFGGYLIPKGWQVSILGREHDTHGREHLPKTIKVDPASTSITNHQSTLLLCSIWRRVADMSRIRVCKDRNPYFHSVLGHTSSHGNYVCKDIVSEGFLCQNLLRDYQSRFSQRKSCKF</sequence>
<dbReference type="Proteomes" id="UP000655225">
    <property type="component" value="Unassembled WGS sequence"/>
</dbReference>
<reference evidence="6 7" key="1">
    <citation type="submission" date="2020-04" db="EMBL/GenBank/DDBJ databases">
        <title>Plant Genome Project.</title>
        <authorList>
            <person name="Zhang R.-G."/>
        </authorList>
    </citation>
    <scope>NUCLEOTIDE SEQUENCE [LARGE SCALE GENOMIC DNA]</scope>
    <source>
        <strain evidence="6">YNK0</strain>
        <tissue evidence="6">Leaf</tissue>
    </source>
</reference>
<dbReference type="Pfam" id="PF00067">
    <property type="entry name" value="p450"/>
    <property type="match status" value="1"/>
</dbReference>
<dbReference type="GO" id="GO:0005506">
    <property type="term" value="F:iron ion binding"/>
    <property type="evidence" value="ECO:0007669"/>
    <property type="project" value="InterPro"/>
</dbReference>
<dbReference type="InterPro" id="IPR001128">
    <property type="entry name" value="Cyt_P450"/>
</dbReference>
<dbReference type="SUPFAM" id="SSF48264">
    <property type="entry name" value="Cytochrome P450"/>
    <property type="match status" value="1"/>
</dbReference>
<evidence type="ECO:0000256" key="1">
    <source>
        <dbReference type="ARBA" id="ARBA00001971"/>
    </source>
</evidence>
<dbReference type="OrthoDB" id="3945418at2759"/>
<gene>
    <name evidence="6" type="ORF">HHK36_005614</name>
</gene>
<dbReference type="EMBL" id="JABCRI010000003">
    <property type="protein sequence ID" value="KAF8409536.1"/>
    <property type="molecule type" value="Genomic_DNA"/>
</dbReference>
<keyword evidence="4" id="KW-0560">Oxidoreductase</keyword>
<evidence type="ECO:0000256" key="4">
    <source>
        <dbReference type="ARBA" id="ARBA00023002"/>
    </source>
</evidence>
<dbReference type="InterPro" id="IPR002401">
    <property type="entry name" value="Cyt_P450_E_grp-I"/>
</dbReference>
<dbReference type="AlphaFoldDB" id="A0A834ZUI6"/>
<dbReference type="OMA" id="RGKQRDQ"/>
<proteinExistence type="inferred from homology"/>
<dbReference type="PANTHER" id="PTHR24286">
    <property type="entry name" value="CYTOCHROME P450 26"/>
    <property type="match status" value="1"/>
</dbReference>
<name>A0A834ZUI6_TETSI</name>
<comment type="caution">
    <text evidence="6">The sequence shown here is derived from an EMBL/GenBank/DDBJ whole genome shotgun (WGS) entry which is preliminary data.</text>
</comment>
<comment type="cofactor">
    <cofactor evidence="1">
        <name>heme</name>
        <dbReference type="ChEBI" id="CHEBI:30413"/>
    </cofactor>
</comment>
<dbReference type="InterPro" id="IPR036396">
    <property type="entry name" value="Cyt_P450_sf"/>
</dbReference>
<keyword evidence="3" id="KW-0479">Metal-binding</keyword>
<dbReference type="Gene3D" id="1.10.630.10">
    <property type="entry name" value="Cytochrome P450"/>
    <property type="match status" value="1"/>
</dbReference>
<evidence type="ECO:0000313" key="6">
    <source>
        <dbReference type="EMBL" id="KAF8409536.1"/>
    </source>
</evidence>
<keyword evidence="7" id="KW-1185">Reference proteome</keyword>
<dbReference type="FunFam" id="1.10.630.10:FF:000022">
    <property type="entry name" value="Taxadiene 5-alpha hydroxylase"/>
    <property type="match status" value="1"/>
</dbReference>
<dbReference type="PANTHER" id="PTHR24286:SF190">
    <property type="entry name" value="CYTOCHROME P450"/>
    <property type="match status" value="1"/>
</dbReference>
<accession>A0A834ZUI6</accession>
<dbReference type="GO" id="GO:0016125">
    <property type="term" value="P:sterol metabolic process"/>
    <property type="evidence" value="ECO:0007669"/>
    <property type="project" value="TreeGrafter"/>
</dbReference>
<evidence type="ECO:0000256" key="5">
    <source>
        <dbReference type="ARBA" id="ARBA00023004"/>
    </source>
</evidence>
<evidence type="ECO:0008006" key="8">
    <source>
        <dbReference type="Google" id="ProtNLM"/>
    </source>
</evidence>
<evidence type="ECO:0000256" key="3">
    <source>
        <dbReference type="ARBA" id="ARBA00022723"/>
    </source>
</evidence>
<dbReference type="PRINTS" id="PR00463">
    <property type="entry name" value="EP450I"/>
</dbReference>
<dbReference type="GO" id="GO:0004497">
    <property type="term" value="F:monooxygenase activity"/>
    <property type="evidence" value="ECO:0007669"/>
    <property type="project" value="InterPro"/>
</dbReference>
<evidence type="ECO:0000256" key="2">
    <source>
        <dbReference type="ARBA" id="ARBA00010617"/>
    </source>
</evidence>
<organism evidence="6 7">
    <name type="scientific">Tetracentron sinense</name>
    <name type="common">Spur-leaf</name>
    <dbReference type="NCBI Taxonomy" id="13715"/>
    <lineage>
        <taxon>Eukaryota</taxon>
        <taxon>Viridiplantae</taxon>
        <taxon>Streptophyta</taxon>
        <taxon>Embryophyta</taxon>
        <taxon>Tracheophyta</taxon>
        <taxon>Spermatophyta</taxon>
        <taxon>Magnoliopsida</taxon>
        <taxon>Trochodendrales</taxon>
        <taxon>Trochodendraceae</taxon>
        <taxon>Tetracentron</taxon>
    </lineage>
</organism>
<dbReference type="GO" id="GO:0020037">
    <property type="term" value="F:heme binding"/>
    <property type="evidence" value="ECO:0007669"/>
    <property type="project" value="InterPro"/>
</dbReference>
<keyword evidence="5" id="KW-0408">Iron</keyword>
<evidence type="ECO:0000313" key="7">
    <source>
        <dbReference type="Proteomes" id="UP000655225"/>
    </source>
</evidence>
<protein>
    <recommendedName>
        <fullName evidence="8">Cytochrome P450</fullName>
    </recommendedName>
</protein>